<keyword evidence="1" id="KW-0732">Signal</keyword>
<organism evidence="2 3">
    <name type="scientific">Larkinella knui</name>
    <dbReference type="NCBI Taxonomy" id="2025310"/>
    <lineage>
        <taxon>Bacteria</taxon>
        <taxon>Pseudomonadati</taxon>
        <taxon>Bacteroidota</taxon>
        <taxon>Cytophagia</taxon>
        <taxon>Cytophagales</taxon>
        <taxon>Spirosomataceae</taxon>
        <taxon>Larkinella</taxon>
    </lineage>
</organism>
<proteinExistence type="predicted"/>
<evidence type="ECO:0000256" key="1">
    <source>
        <dbReference type="SAM" id="SignalP"/>
    </source>
</evidence>
<feature type="signal peptide" evidence="1">
    <location>
        <begin position="1"/>
        <end position="24"/>
    </location>
</feature>
<dbReference type="RefSeq" id="WP_124907496.1">
    <property type="nucleotide sequence ID" value="NZ_RQJP01000003.1"/>
</dbReference>
<dbReference type="Proteomes" id="UP000274271">
    <property type="component" value="Unassembled WGS sequence"/>
</dbReference>
<feature type="chain" id="PRO_5017992602" evidence="1">
    <location>
        <begin position="25"/>
        <end position="257"/>
    </location>
</feature>
<dbReference type="PROSITE" id="PS51257">
    <property type="entry name" value="PROKAR_LIPOPROTEIN"/>
    <property type="match status" value="1"/>
</dbReference>
<gene>
    <name evidence="2" type="ORF">EHT87_15160</name>
</gene>
<name>A0A3P1CK43_9BACT</name>
<reference evidence="2 3" key="1">
    <citation type="submission" date="2018-11" db="EMBL/GenBank/DDBJ databases">
        <authorList>
            <person name="Zhou Z."/>
            <person name="Wang G."/>
        </authorList>
    </citation>
    <scope>NUCLEOTIDE SEQUENCE [LARGE SCALE GENOMIC DNA]</scope>
    <source>
        <strain evidence="2 3">KCTC42998</strain>
    </source>
</reference>
<accession>A0A3P1CK43</accession>
<sequence>MKKLLSLLILVLLLSCNNSFYHVATVQSEQVKPIDNNFVFENEHLKVVYNLWEKGGRMRFLLFNKTDLPIYLDWSKSFMVRNGTQTLYSQLPAFTKRAYVDTVHYQYQQLDILPYRLTARSNQITELPSRIYVAIADFPIQQTVVNAKTKEKVITYSQENSPLRFGQQLTYSFDQTRSNPHQITHSFWISQIQVLRSGELFRQYGPLYKGHPNALYAVETRLAAGRSVGIALSSVAVSYLLIMESMKHMFDGVSLCC</sequence>
<evidence type="ECO:0000313" key="2">
    <source>
        <dbReference type="EMBL" id="RRB13598.1"/>
    </source>
</evidence>
<dbReference type="AlphaFoldDB" id="A0A3P1CK43"/>
<dbReference type="OrthoDB" id="948349at2"/>
<protein>
    <submittedName>
        <fullName evidence="2">Uncharacterized protein</fullName>
    </submittedName>
</protein>
<dbReference type="EMBL" id="RQJP01000003">
    <property type="protein sequence ID" value="RRB13598.1"/>
    <property type="molecule type" value="Genomic_DNA"/>
</dbReference>
<evidence type="ECO:0000313" key="3">
    <source>
        <dbReference type="Proteomes" id="UP000274271"/>
    </source>
</evidence>
<keyword evidence="3" id="KW-1185">Reference proteome</keyword>
<comment type="caution">
    <text evidence="2">The sequence shown here is derived from an EMBL/GenBank/DDBJ whole genome shotgun (WGS) entry which is preliminary data.</text>
</comment>